<name>A0A2P2NJL1_RHIMU</name>
<proteinExistence type="predicted"/>
<evidence type="ECO:0000313" key="1">
    <source>
        <dbReference type="EMBL" id="MBX42624.1"/>
    </source>
</evidence>
<dbReference type="AlphaFoldDB" id="A0A2P2NJL1"/>
<reference evidence="1" key="1">
    <citation type="submission" date="2018-02" db="EMBL/GenBank/DDBJ databases">
        <title>Rhizophora mucronata_Transcriptome.</title>
        <authorList>
            <person name="Meera S.P."/>
            <person name="Sreeshan A."/>
            <person name="Augustine A."/>
        </authorList>
    </citation>
    <scope>NUCLEOTIDE SEQUENCE</scope>
    <source>
        <tissue evidence="1">Leaf</tissue>
    </source>
</reference>
<dbReference type="EMBL" id="GGEC01062140">
    <property type="protein sequence ID" value="MBX42624.1"/>
    <property type="molecule type" value="Transcribed_RNA"/>
</dbReference>
<organism evidence="1">
    <name type="scientific">Rhizophora mucronata</name>
    <name type="common">Asiatic mangrove</name>
    <dbReference type="NCBI Taxonomy" id="61149"/>
    <lineage>
        <taxon>Eukaryota</taxon>
        <taxon>Viridiplantae</taxon>
        <taxon>Streptophyta</taxon>
        <taxon>Embryophyta</taxon>
        <taxon>Tracheophyta</taxon>
        <taxon>Spermatophyta</taxon>
        <taxon>Magnoliopsida</taxon>
        <taxon>eudicotyledons</taxon>
        <taxon>Gunneridae</taxon>
        <taxon>Pentapetalae</taxon>
        <taxon>rosids</taxon>
        <taxon>fabids</taxon>
        <taxon>Malpighiales</taxon>
        <taxon>Rhizophoraceae</taxon>
        <taxon>Rhizophora</taxon>
    </lineage>
</organism>
<protein>
    <submittedName>
        <fullName evidence="1">Uncharacterized protein</fullName>
    </submittedName>
</protein>
<sequence>MRERTLSLDANGFHKISISPVLQSIRCLNESVHAVCLCLSHRRDTRRIMSSWLWSNYREHM</sequence>
<accession>A0A2P2NJL1</accession>